<comment type="caution">
    <text evidence="6">The sequence shown here is derived from an EMBL/GenBank/DDBJ whole genome shotgun (WGS) entry which is preliminary data.</text>
</comment>
<evidence type="ECO:0000256" key="2">
    <source>
        <dbReference type="ARBA" id="ARBA00022723"/>
    </source>
</evidence>
<keyword evidence="2" id="KW-0479">Metal-binding</keyword>
<proteinExistence type="inferred from homology"/>
<evidence type="ECO:0000256" key="4">
    <source>
        <dbReference type="SAM" id="MobiDB-lite"/>
    </source>
</evidence>
<evidence type="ECO:0000259" key="5">
    <source>
        <dbReference type="PROSITE" id="PS51792"/>
    </source>
</evidence>
<evidence type="ECO:0000313" key="6">
    <source>
        <dbReference type="EMBL" id="PHH51917.1"/>
    </source>
</evidence>
<feature type="domain" description="Yippee" evidence="5">
    <location>
        <begin position="94"/>
        <end position="202"/>
    </location>
</feature>
<reference evidence="6 7" key="2">
    <citation type="journal article" date="2013" name="IMA Fungus">
        <title>IMA Genome-F 1: Ceratocystis fimbriata: Draft nuclear genome sequence for the plant pathogen, Ceratocystis fimbriata.</title>
        <authorList>
            <person name="Wilken P.M."/>
            <person name="Steenkamp E.T."/>
            <person name="Wingfield M.J."/>
            <person name="de Beer Z.W."/>
            <person name="Wingfield B.D."/>
        </authorList>
    </citation>
    <scope>NUCLEOTIDE SEQUENCE [LARGE SCALE GENOMIC DNA]</scope>
    <source>
        <strain evidence="6 7">CBS 114723</strain>
    </source>
</reference>
<feature type="region of interest" description="Disordered" evidence="4">
    <location>
        <begin position="40"/>
        <end position="75"/>
    </location>
</feature>
<keyword evidence="3" id="KW-0862">Zinc</keyword>
<protein>
    <recommendedName>
        <fullName evidence="5">Yippee domain-containing protein</fullName>
    </recommendedName>
</protein>
<evidence type="ECO:0000313" key="7">
    <source>
        <dbReference type="Proteomes" id="UP000222788"/>
    </source>
</evidence>
<dbReference type="Proteomes" id="UP000222788">
    <property type="component" value="Unassembled WGS sequence"/>
</dbReference>
<dbReference type="STRING" id="1035309.A0A2C5X0X0"/>
<name>A0A2C5X0X0_9PEZI</name>
<feature type="compositionally biased region" description="Low complexity" evidence="4">
    <location>
        <begin position="46"/>
        <end position="62"/>
    </location>
</feature>
<accession>A0A2C5X0X0</accession>
<reference evidence="6 7" key="1">
    <citation type="journal article" date="2013" name="Fungal Biol.">
        <title>Analysis of microsatellite markers in the genome of the plant pathogen Ceratocystis fimbriata.</title>
        <authorList>
            <person name="Simpson M.C."/>
            <person name="Wilken P.M."/>
            <person name="Coetzee M.P."/>
            <person name="Wingfield M.J."/>
            <person name="Wingfield B.D."/>
        </authorList>
    </citation>
    <scope>NUCLEOTIDE SEQUENCE [LARGE SCALE GENOMIC DNA]</scope>
    <source>
        <strain evidence="6 7">CBS 114723</strain>
    </source>
</reference>
<dbReference type="InterPro" id="IPR034751">
    <property type="entry name" value="Yippee"/>
</dbReference>
<dbReference type="AlphaFoldDB" id="A0A2C5X0X0"/>
<dbReference type="InterPro" id="IPR039058">
    <property type="entry name" value="Yippee_fam"/>
</dbReference>
<organism evidence="6 7">
    <name type="scientific">Ceratocystis fimbriata CBS 114723</name>
    <dbReference type="NCBI Taxonomy" id="1035309"/>
    <lineage>
        <taxon>Eukaryota</taxon>
        <taxon>Fungi</taxon>
        <taxon>Dikarya</taxon>
        <taxon>Ascomycota</taxon>
        <taxon>Pezizomycotina</taxon>
        <taxon>Sordariomycetes</taxon>
        <taxon>Hypocreomycetidae</taxon>
        <taxon>Microascales</taxon>
        <taxon>Ceratocystidaceae</taxon>
        <taxon>Ceratocystis</taxon>
    </lineage>
</organism>
<keyword evidence="7" id="KW-1185">Reference proteome</keyword>
<dbReference type="PROSITE" id="PS51792">
    <property type="entry name" value="YIPPEE"/>
    <property type="match status" value="1"/>
</dbReference>
<dbReference type="Pfam" id="PF03226">
    <property type="entry name" value="Yippee-Mis18"/>
    <property type="match status" value="1"/>
</dbReference>
<dbReference type="EMBL" id="APWK03000082">
    <property type="protein sequence ID" value="PHH51917.1"/>
    <property type="molecule type" value="Genomic_DNA"/>
</dbReference>
<dbReference type="InterPro" id="IPR004910">
    <property type="entry name" value="Yippee/Mis18/Cereblon"/>
</dbReference>
<dbReference type="PANTHER" id="PTHR13848">
    <property type="entry name" value="PROTEIN YIPPEE-LIKE CG15309-RELATED"/>
    <property type="match status" value="1"/>
</dbReference>
<evidence type="ECO:0000256" key="1">
    <source>
        <dbReference type="ARBA" id="ARBA00005613"/>
    </source>
</evidence>
<feature type="compositionally biased region" description="Basic residues" evidence="4">
    <location>
        <begin position="1"/>
        <end position="10"/>
    </location>
</feature>
<dbReference type="OrthoDB" id="6407410at2759"/>
<evidence type="ECO:0000256" key="3">
    <source>
        <dbReference type="ARBA" id="ARBA00022833"/>
    </source>
</evidence>
<gene>
    <name evidence="6" type="ORF">CFIMG_005816RAa</name>
</gene>
<comment type="similarity">
    <text evidence="1">Belongs to the yippee family.</text>
</comment>
<feature type="region of interest" description="Disordered" evidence="4">
    <location>
        <begin position="1"/>
        <end position="27"/>
    </location>
</feature>
<dbReference type="GO" id="GO:0046872">
    <property type="term" value="F:metal ion binding"/>
    <property type="evidence" value="ECO:0007669"/>
    <property type="project" value="UniProtKB-KW"/>
</dbReference>
<sequence>MQFRKPKKSPTTRNRLREPKRFVPNPSASLLLRGLGSYESRRSCSPTATTTTPALPTTAHTANESLPTANPYAHPDLPSAPAPHLDTVRRVAPDVVRCNACHTDLAPQQLIVSWGFHGRHGRCMLVAPPSQAGVGAAVKLDNLMEGQVETRDLTTGWHKIANVNCLGCKRYVGWYYLDAVSDEAQYKIGKYCLEEGRTYVYSPWELTRSDDEFHVSGSIADPHEVLACNPVPRLV</sequence>